<feature type="region of interest" description="Disordered" evidence="1">
    <location>
        <begin position="96"/>
        <end position="117"/>
    </location>
</feature>
<sequence length="117" mass="12185">MRPCLRPSPAAAKPRVVPDAVSTAGRTKTSRRELFLHSDREPQMRITFAVVAVAFLATAGSAQAAGCLSGAVVGGVAGHVAGHGKLGAVAGCAIGHHKAKKQKREEQQRNQQQQPQG</sequence>
<proteinExistence type="predicted"/>
<evidence type="ECO:0000313" key="2">
    <source>
        <dbReference type="EMBL" id="GGH26174.1"/>
    </source>
</evidence>
<dbReference type="Proteomes" id="UP000603912">
    <property type="component" value="Unassembled WGS sequence"/>
</dbReference>
<dbReference type="AlphaFoldDB" id="A0A917IAJ4"/>
<reference evidence="2" key="1">
    <citation type="journal article" date="2014" name="Int. J. Syst. Evol. Microbiol.">
        <title>Complete genome sequence of Corynebacterium casei LMG S-19264T (=DSM 44701T), isolated from a smear-ripened cheese.</title>
        <authorList>
            <consortium name="US DOE Joint Genome Institute (JGI-PGF)"/>
            <person name="Walter F."/>
            <person name="Albersmeier A."/>
            <person name="Kalinowski J."/>
            <person name="Ruckert C."/>
        </authorList>
    </citation>
    <scope>NUCLEOTIDE SEQUENCE</scope>
    <source>
        <strain evidence="2">CGMCC 1.12214</strain>
    </source>
</reference>
<feature type="region of interest" description="Disordered" evidence="1">
    <location>
        <begin position="1"/>
        <end position="26"/>
    </location>
</feature>
<keyword evidence="3" id="KW-1185">Reference proteome</keyword>
<name>A0A917IAJ4_9HYPH</name>
<dbReference type="EMBL" id="BMES01000002">
    <property type="protein sequence ID" value="GGH26174.1"/>
    <property type="molecule type" value="Genomic_DNA"/>
</dbReference>
<accession>A0A917IAJ4</accession>
<gene>
    <name evidence="2" type="ORF">GCM10007036_33770</name>
</gene>
<reference evidence="2" key="2">
    <citation type="submission" date="2020-09" db="EMBL/GenBank/DDBJ databases">
        <authorList>
            <person name="Sun Q."/>
            <person name="Zhou Y."/>
        </authorList>
    </citation>
    <scope>NUCLEOTIDE SEQUENCE</scope>
    <source>
        <strain evidence="2">CGMCC 1.12214</strain>
    </source>
</reference>
<organism evidence="2 3">
    <name type="scientific">Alsobacter metallidurans</name>
    <dbReference type="NCBI Taxonomy" id="340221"/>
    <lineage>
        <taxon>Bacteria</taxon>
        <taxon>Pseudomonadati</taxon>
        <taxon>Pseudomonadota</taxon>
        <taxon>Alphaproteobacteria</taxon>
        <taxon>Hyphomicrobiales</taxon>
        <taxon>Alsobacteraceae</taxon>
        <taxon>Alsobacter</taxon>
    </lineage>
</organism>
<protein>
    <recommendedName>
        <fullName evidence="4">Glycine zipper 2TM domain-containing protein</fullName>
    </recommendedName>
</protein>
<evidence type="ECO:0000313" key="3">
    <source>
        <dbReference type="Proteomes" id="UP000603912"/>
    </source>
</evidence>
<comment type="caution">
    <text evidence="2">The sequence shown here is derived from an EMBL/GenBank/DDBJ whole genome shotgun (WGS) entry which is preliminary data.</text>
</comment>
<evidence type="ECO:0008006" key="4">
    <source>
        <dbReference type="Google" id="ProtNLM"/>
    </source>
</evidence>
<evidence type="ECO:0000256" key="1">
    <source>
        <dbReference type="SAM" id="MobiDB-lite"/>
    </source>
</evidence>